<organism evidence="1 2">
    <name type="scientific">Flavobacterium chungangensis</name>
    <dbReference type="NCBI Taxonomy" id="2708132"/>
    <lineage>
        <taxon>Bacteria</taxon>
        <taxon>Pseudomonadati</taxon>
        <taxon>Bacteroidota</taxon>
        <taxon>Flavobacteriia</taxon>
        <taxon>Flavobacteriales</taxon>
        <taxon>Flavobacteriaceae</taxon>
        <taxon>Flavobacterium</taxon>
    </lineage>
</organism>
<reference evidence="2" key="1">
    <citation type="journal article" date="2019" name="Int. J. Syst. Evol. Microbiol.">
        <title>The Global Catalogue of Microorganisms (GCM) 10K type strain sequencing project: providing services to taxonomists for standard genome sequencing and annotation.</title>
        <authorList>
            <consortium name="The Broad Institute Genomics Platform"/>
            <consortium name="The Broad Institute Genome Sequencing Center for Infectious Disease"/>
            <person name="Wu L."/>
            <person name="Ma J."/>
        </authorList>
    </citation>
    <scope>NUCLEOTIDE SEQUENCE [LARGE SCALE GENOMIC DNA]</scope>
    <source>
        <strain evidence="2">NBRC 103627</strain>
    </source>
</reference>
<protein>
    <submittedName>
        <fullName evidence="1">Uncharacterized protein</fullName>
    </submittedName>
</protein>
<gene>
    <name evidence="1" type="ORF">ACFO3N_03780</name>
</gene>
<sequence length="56" mass="6260">MPQIKGLKGFIELPPALAGGIKVELEKALAKSVVVWLKPFELNYFSIQLKLEATYK</sequence>
<keyword evidence="2" id="KW-1185">Reference proteome</keyword>
<name>A0ABV8Z837_9FLAO</name>
<accession>A0ABV8Z837</accession>
<dbReference type="RefSeq" id="WP_379795323.1">
    <property type="nucleotide sequence ID" value="NZ_JBHSFY010000002.1"/>
</dbReference>
<comment type="caution">
    <text evidence="1">The sequence shown here is derived from an EMBL/GenBank/DDBJ whole genome shotgun (WGS) entry which is preliminary data.</text>
</comment>
<dbReference type="Proteomes" id="UP001596003">
    <property type="component" value="Unassembled WGS sequence"/>
</dbReference>
<proteinExistence type="predicted"/>
<dbReference type="EMBL" id="JBHSFY010000002">
    <property type="protein sequence ID" value="MFC4476177.1"/>
    <property type="molecule type" value="Genomic_DNA"/>
</dbReference>
<evidence type="ECO:0000313" key="2">
    <source>
        <dbReference type="Proteomes" id="UP001596003"/>
    </source>
</evidence>
<evidence type="ECO:0000313" key="1">
    <source>
        <dbReference type="EMBL" id="MFC4476177.1"/>
    </source>
</evidence>